<comment type="caution">
    <text evidence="2">The sequence shown here is derived from an EMBL/GenBank/DDBJ whole genome shotgun (WGS) entry which is preliminary data.</text>
</comment>
<evidence type="ECO:0000313" key="3">
    <source>
        <dbReference type="Proteomes" id="UP000271974"/>
    </source>
</evidence>
<dbReference type="OrthoDB" id="6140185at2759"/>
<organism evidence="2 3">
    <name type="scientific">Elysia chlorotica</name>
    <name type="common">Eastern emerald elysia</name>
    <name type="synonym">Sea slug</name>
    <dbReference type="NCBI Taxonomy" id="188477"/>
    <lineage>
        <taxon>Eukaryota</taxon>
        <taxon>Metazoa</taxon>
        <taxon>Spiralia</taxon>
        <taxon>Lophotrochozoa</taxon>
        <taxon>Mollusca</taxon>
        <taxon>Gastropoda</taxon>
        <taxon>Heterobranchia</taxon>
        <taxon>Euthyneura</taxon>
        <taxon>Panpulmonata</taxon>
        <taxon>Sacoglossa</taxon>
        <taxon>Placobranchoidea</taxon>
        <taxon>Plakobranchidae</taxon>
        <taxon>Elysia</taxon>
    </lineage>
</organism>
<dbReference type="Gene3D" id="1.20.140.150">
    <property type="match status" value="1"/>
</dbReference>
<dbReference type="Proteomes" id="UP000271974">
    <property type="component" value="Unassembled WGS sequence"/>
</dbReference>
<accession>A0A3S1B817</accession>
<keyword evidence="1" id="KW-0812">Transmembrane</keyword>
<name>A0A3S1B817_ELYCH</name>
<feature type="transmembrane region" description="Helical" evidence="1">
    <location>
        <begin position="167"/>
        <end position="191"/>
    </location>
</feature>
<protein>
    <recommendedName>
        <fullName evidence="4">MARVEL domain-containing protein</fullName>
    </recommendedName>
</protein>
<evidence type="ECO:0008006" key="4">
    <source>
        <dbReference type="Google" id="ProtNLM"/>
    </source>
</evidence>
<keyword evidence="3" id="KW-1185">Reference proteome</keyword>
<feature type="transmembrane region" description="Helical" evidence="1">
    <location>
        <begin position="125"/>
        <end position="147"/>
    </location>
</feature>
<gene>
    <name evidence="2" type="ORF">EGW08_017973</name>
</gene>
<feature type="transmembrane region" description="Helical" evidence="1">
    <location>
        <begin position="95"/>
        <end position="118"/>
    </location>
</feature>
<reference evidence="2 3" key="1">
    <citation type="submission" date="2019-01" db="EMBL/GenBank/DDBJ databases">
        <title>A draft genome assembly of the solar-powered sea slug Elysia chlorotica.</title>
        <authorList>
            <person name="Cai H."/>
            <person name="Li Q."/>
            <person name="Fang X."/>
            <person name="Li J."/>
            <person name="Curtis N.E."/>
            <person name="Altenburger A."/>
            <person name="Shibata T."/>
            <person name="Feng M."/>
            <person name="Maeda T."/>
            <person name="Schwartz J.A."/>
            <person name="Shigenobu S."/>
            <person name="Lundholm N."/>
            <person name="Nishiyama T."/>
            <person name="Yang H."/>
            <person name="Hasebe M."/>
            <person name="Li S."/>
            <person name="Pierce S.K."/>
            <person name="Wang J."/>
        </authorList>
    </citation>
    <scope>NUCLEOTIDE SEQUENCE [LARGE SCALE GENOMIC DNA]</scope>
    <source>
        <strain evidence="2">EC2010</strain>
        <tissue evidence="2">Whole organism of an adult</tissue>
    </source>
</reference>
<sequence>MGRIPKTTLSSKFLLGFSCVCILLYSIAISQQYWLRFRTTQPPKPPKYPFPVRIKVHMGLFRACKNAKAEIPQGTLIIEDWCRSKHAPDWHKACAAFGILAFLAAMTQNLLALFSVTWTRMANKLVYKLVSAACSAVSVGFMIPILILFDVNRDNYRGVHYDLYYCYVLGVIGMVFYFFLTIMILADAYYYRNHSEPCEEKLWTEETNGESSTRYT</sequence>
<dbReference type="AlphaFoldDB" id="A0A3S1B817"/>
<evidence type="ECO:0000313" key="2">
    <source>
        <dbReference type="EMBL" id="RUS74271.1"/>
    </source>
</evidence>
<dbReference type="EMBL" id="RQTK01000849">
    <property type="protein sequence ID" value="RUS74271.1"/>
    <property type="molecule type" value="Genomic_DNA"/>
</dbReference>
<keyword evidence="1" id="KW-0472">Membrane</keyword>
<proteinExistence type="predicted"/>
<evidence type="ECO:0000256" key="1">
    <source>
        <dbReference type="SAM" id="Phobius"/>
    </source>
</evidence>
<keyword evidence="1" id="KW-1133">Transmembrane helix</keyword>